<evidence type="ECO:0000313" key="3">
    <source>
        <dbReference type="Proteomes" id="UP001174932"/>
    </source>
</evidence>
<proteinExistence type="predicted"/>
<dbReference type="RefSeq" id="WP_304375842.1">
    <property type="nucleotide sequence ID" value="NZ_JAUOZU010000006.1"/>
</dbReference>
<protein>
    <submittedName>
        <fullName evidence="2">Tetratricopeptide repeat-containing glycosyltransferase family protein</fullName>
    </submittedName>
</protein>
<reference evidence="2" key="1">
    <citation type="journal article" date="2015" name="Int. J. Syst. Evol. Microbiol.">
        <title>Rhizobium alvei sp. nov., isolated from a freshwater river.</title>
        <authorList>
            <person name="Sheu S.Y."/>
            <person name="Huang H.W."/>
            <person name="Young C.C."/>
            <person name="Chen W.M."/>
        </authorList>
    </citation>
    <scope>NUCLEOTIDE SEQUENCE</scope>
    <source>
        <strain evidence="2">TNR-22</strain>
    </source>
</reference>
<dbReference type="InterPro" id="IPR019734">
    <property type="entry name" value="TPR_rpt"/>
</dbReference>
<dbReference type="Pfam" id="PF13432">
    <property type="entry name" value="TPR_16"/>
    <property type="match status" value="1"/>
</dbReference>
<dbReference type="InterPro" id="IPR052943">
    <property type="entry name" value="TMTC_O-mannosyl-trnsfr"/>
</dbReference>
<dbReference type="PANTHER" id="PTHR44809:SF1">
    <property type="entry name" value="PROTEIN O-MANNOSYL-TRANSFERASE TMTC1"/>
    <property type="match status" value="1"/>
</dbReference>
<sequence>MNSQQEIHVVLEQGIALQKAGDHDAAANLCRDILDISPDNLDALLLLASVRRSQARYGEALDLYRKLVELDPDRPDVWYNRGNLHADRNELNEAEESYRKALALSPHNVGFHANLAIVLARRGDETEAMDHYRSALDIDPQHTIANLNLANLLADRGETRNAVALLRKVIALTPNLAEGHYNLALALLRLGEWTNGFAEYEWRWKTAQHLDRPAYRNLKEWRGGTFPGRELIVHAEQGLGDTIQFAKLLGVAKSLGGDVVFHVPAKLERLMKTMPFDVKVTSAHRASEGDFQVPLMSLPQRLKLTPGSIPGQMSYLKAEPERVADWRQRLFGDPAREKPLVGLVWRGNPSSPVEKGRSLSSAADFAPLAAIDGIRLIALQKLSDHDIEPADVASGWRVKGLPFTLEYPGPDFDAGEDAFIDTAATMALCAIVISVCTAPLHLAGALGRPAIGLLKSVPDWRWMMEKQTTPWYPTMQLVRQKPGEDFAPAIERAALLCRSLVSSSSE</sequence>
<dbReference type="Pfam" id="PF14559">
    <property type="entry name" value="TPR_19"/>
    <property type="match status" value="1"/>
</dbReference>
<feature type="repeat" description="TPR" evidence="1">
    <location>
        <begin position="75"/>
        <end position="108"/>
    </location>
</feature>
<gene>
    <name evidence="2" type="ORF">Q4481_08165</name>
</gene>
<dbReference type="SMART" id="SM00028">
    <property type="entry name" value="TPR"/>
    <property type="match status" value="6"/>
</dbReference>
<feature type="repeat" description="TPR" evidence="1">
    <location>
        <begin position="41"/>
        <end position="74"/>
    </location>
</feature>
<dbReference type="InterPro" id="IPR011990">
    <property type="entry name" value="TPR-like_helical_dom_sf"/>
</dbReference>
<dbReference type="PROSITE" id="PS50005">
    <property type="entry name" value="TPR"/>
    <property type="match status" value="3"/>
</dbReference>
<dbReference type="PANTHER" id="PTHR44809">
    <property type="match status" value="1"/>
</dbReference>
<evidence type="ECO:0000313" key="2">
    <source>
        <dbReference type="EMBL" id="MDO6963929.1"/>
    </source>
</evidence>
<organism evidence="2 3">
    <name type="scientific">Rhizobium alvei</name>
    <dbReference type="NCBI Taxonomy" id="1132659"/>
    <lineage>
        <taxon>Bacteria</taxon>
        <taxon>Pseudomonadati</taxon>
        <taxon>Pseudomonadota</taxon>
        <taxon>Alphaproteobacteria</taxon>
        <taxon>Hyphomicrobiales</taxon>
        <taxon>Rhizobiaceae</taxon>
        <taxon>Rhizobium/Agrobacterium group</taxon>
        <taxon>Rhizobium</taxon>
    </lineage>
</organism>
<dbReference type="Pfam" id="PF13414">
    <property type="entry name" value="TPR_11"/>
    <property type="match status" value="1"/>
</dbReference>
<dbReference type="Proteomes" id="UP001174932">
    <property type="component" value="Unassembled WGS sequence"/>
</dbReference>
<dbReference type="Gene3D" id="1.25.40.10">
    <property type="entry name" value="Tetratricopeptide repeat domain"/>
    <property type="match status" value="3"/>
</dbReference>
<comment type="caution">
    <text evidence="2">The sequence shown here is derived from an EMBL/GenBank/DDBJ whole genome shotgun (WGS) entry which is preliminary data.</text>
</comment>
<reference evidence="2" key="2">
    <citation type="submission" date="2023-07" db="EMBL/GenBank/DDBJ databases">
        <authorList>
            <person name="Shen H."/>
        </authorList>
    </citation>
    <scope>NUCLEOTIDE SEQUENCE</scope>
    <source>
        <strain evidence="2">TNR-22</strain>
    </source>
</reference>
<dbReference type="SUPFAM" id="SSF48452">
    <property type="entry name" value="TPR-like"/>
    <property type="match status" value="1"/>
</dbReference>
<dbReference type="SUPFAM" id="SSF53756">
    <property type="entry name" value="UDP-Glycosyltransferase/glycogen phosphorylase"/>
    <property type="match status" value="1"/>
</dbReference>
<dbReference type="PROSITE" id="PS50293">
    <property type="entry name" value="TPR_REGION"/>
    <property type="match status" value="1"/>
</dbReference>
<dbReference type="EMBL" id="JAUOZU010000006">
    <property type="protein sequence ID" value="MDO6963929.1"/>
    <property type="molecule type" value="Genomic_DNA"/>
</dbReference>
<name>A0ABT8YJZ9_9HYPH</name>
<accession>A0ABT8YJZ9</accession>
<keyword evidence="3" id="KW-1185">Reference proteome</keyword>
<feature type="repeat" description="TPR" evidence="1">
    <location>
        <begin position="109"/>
        <end position="142"/>
    </location>
</feature>
<evidence type="ECO:0000256" key="1">
    <source>
        <dbReference type="PROSITE-ProRule" id="PRU00339"/>
    </source>
</evidence>
<keyword evidence="1" id="KW-0802">TPR repeat</keyword>
<dbReference type="Gene3D" id="3.40.50.2000">
    <property type="entry name" value="Glycogen Phosphorylase B"/>
    <property type="match status" value="1"/>
</dbReference>